<protein>
    <submittedName>
        <fullName evidence="2">DinB family protein</fullName>
    </submittedName>
</protein>
<feature type="domain" description="DinB-like" evidence="1">
    <location>
        <begin position="9"/>
        <end position="144"/>
    </location>
</feature>
<dbReference type="Pfam" id="PF12867">
    <property type="entry name" value="DinB_2"/>
    <property type="match status" value="1"/>
</dbReference>
<sequence length="151" mass="17785">MNTLFKSIKRSREIYASYIENYTLEQLNLIPEGLRNNLIWNIGHIIVSQQRLAYLLSENETLLTEEFTNKYVNGTIPDGKTTQEEVDEIKSLLFSTIEQTILDYENGKFENYTETQTRTGFLLTNFEEGMLFNHYHEGVHLGFMMKIKRFI</sequence>
<proteinExistence type="predicted"/>
<dbReference type="InterPro" id="IPR024775">
    <property type="entry name" value="DinB-like"/>
</dbReference>
<dbReference type="EMBL" id="JACRUN010000002">
    <property type="protein sequence ID" value="MBC5834256.1"/>
    <property type="molecule type" value="Genomic_DNA"/>
</dbReference>
<dbReference type="RefSeq" id="WP_166126616.1">
    <property type="nucleotide sequence ID" value="NZ_JAANOQ010000003.1"/>
</dbReference>
<name>A0ABR7IWV2_9FLAO</name>
<reference evidence="2 3" key="1">
    <citation type="submission" date="2020-08" db="EMBL/GenBank/DDBJ databases">
        <title>Description of novel Flavobacterium F-408 isolate.</title>
        <authorList>
            <person name="Saticioglu I.B."/>
            <person name="Duman M."/>
            <person name="Altun S."/>
        </authorList>
    </citation>
    <scope>NUCLEOTIDE SEQUENCE [LARGE SCALE GENOMIC DNA]</scope>
    <source>
        <strain evidence="2 3">F-408</strain>
    </source>
</reference>
<accession>A0ABR7IWV2</accession>
<keyword evidence="3" id="KW-1185">Reference proteome</keyword>
<dbReference type="InterPro" id="IPR034660">
    <property type="entry name" value="DinB/YfiT-like"/>
</dbReference>
<dbReference type="Gene3D" id="1.20.120.450">
    <property type="entry name" value="dinb family like domain"/>
    <property type="match status" value="1"/>
</dbReference>
<organism evidence="2 3">
    <name type="scientific">Flavobacterium bernardetii</name>
    <dbReference type="NCBI Taxonomy" id="2813823"/>
    <lineage>
        <taxon>Bacteria</taxon>
        <taxon>Pseudomonadati</taxon>
        <taxon>Bacteroidota</taxon>
        <taxon>Flavobacteriia</taxon>
        <taxon>Flavobacteriales</taxon>
        <taxon>Flavobacteriaceae</taxon>
        <taxon>Flavobacterium</taxon>
    </lineage>
</organism>
<evidence type="ECO:0000313" key="2">
    <source>
        <dbReference type="EMBL" id="MBC5834256.1"/>
    </source>
</evidence>
<evidence type="ECO:0000259" key="1">
    <source>
        <dbReference type="Pfam" id="PF12867"/>
    </source>
</evidence>
<comment type="caution">
    <text evidence="2">The sequence shown here is derived from an EMBL/GenBank/DDBJ whole genome shotgun (WGS) entry which is preliminary data.</text>
</comment>
<dbReference type="Proteomes" id="UP000605990">
    <property type="component" value="Unassembled WGS sequence"/>
</dbReference>
<evidence type="ECO:0000313" key="3">
    <source>
        <dbReference type="Proteomes" id="UP000605990"/>
    </source>
</evidence>
<gene>
    <name evidence="2" type="ORF">H8R27_05085</name>
</gene>
<dbReference type="SUPFAM" id="SSF109854">
    <property type="entry name" value="DinB/YfiT-like putative metalloenzymes"/>
    <property type="match status" value="1"/>
</dbReference>